<evidence type="ECO:0000313" key="5">
    <source>
        <dbReference type="Proteomes" id="UP001302719"/>
    </source>
</evidence>
<keyword evidence="1" id="KW-0802">TPR repeat</keyword>
<feature type="repeat" description="TPR" evidence="1">
    <location>
        <begin position="213"/>
        <end position="246"/>
    </location>
</feature>
<dbReference type="NCBIfam" id="TIGR02795">
    <property type="entry name" value="tol_pal_ybgF"/>
    <property type="match status" value="1"/>
</dbReference>
<feature type="region of interest" description="Disordered" evidence="3">
    <location>
        <begin position="75"/>
        <end position="139"/>
    </location>
</feature>
<protein>
    <submittedName>
        <fullName evidence="4">Tol-pal system protein YbgF</fullName>
    </submittedName>
</protein>
<dbReference type="InterPro" id="IPR011990">
    <property type="entry name" value="TPR-like_helical_dom_sf"/>
</dbReference>
<dbReference type="RefSeq" id="WP_312646609.1">
    <property type="nucleotide sequence ID" value="NZ_CP116967.1"/>
</dbReference>
<dbReference type="EMBL" id="CP116967">
    <property type="protein sequence ID" value="WNM59767.1"/>
    <property type="molecule type" value="Genomic_DNA"/>
</dbReference>
<accession>A0AA96GEN4</accession>
<evidence type="ECO:0000256" key="3">
    <source>
        <dbReference type="SAM" id="MobiDB-lite"/>
    </source>
</evidence>
<feature type="coiled-coil region" evidence="2">
    <location>
        <begin position="7"/>
        <end position="41"/>
    </location>
</feature>
<dbReference type="InterPro" id="IPR034706">
    <property type="entry name" value="CpoB"/>
</dbReference>
<keyword evidence="2" id="KW-0175">Coiled coil</keyword>
<dbReference type="HAMAP" id="MF_02066">
    <property type="entry name" value="CpoB"/>
    <property type="match status" value="1"/>
</dbReference>
<dbReference type="InterPro" id="IPR019734">
    <property type="entry name" value="TPR_rpt"/>
</dbReference>
<name>A0AA96GEN4_9BACT</name>
<organism evidence="4 5">
    <name type="scientific">Candidatus Nitrospira allomarina</name>
    <dbReference type="NCBI Taxonomy" id="3020900"/>
    <lineage>
        <taxon>Bacteria</taxon>
        <taxon>Pseudomonadati</taxon>
        <taxon>Nitrospirota</taxon>
        <taxon>Nitrospiria</taxon>
        <taxon>Nitrospirales</taxon>
        <taxon>Nitrospiraceae</taxon>
        <taxon>Nitrospira</taxon>
    </lineage>
</organism>
<evidence type="ECO:0000256" key="2">
    <source>
        <dbReference type="SAM" id="Coils"/>
    </source>
</evidence>
<dbReference type="AlphaFoldDB" id="A0AA96GEN4"/>
<reference evidence="4 5" key="1">
    <citation type="submission" date="2023-01" db="EMBL/GenBank/DDBJ databases">
        <title>Cultivation and genomic characterization of new, ubiquitous marine nitrite-oxidizing bacteria from the Nitrospirales.</title>
        <authorList>
            <person name="Mueller A.J."/>
            <person name="Daebeler A."/>
            <person name="Herbold C.W."/>
            <person name="Kirkegaard R.H."/>
            <person name="Daims H."/>
        </authorList>
    </citation>
    <scope>NUCLEOTIDE SEQUENCE [LARGE SCALE GENOMIC DNA]</scope>
    <source>
        <strain evidence="4 5">VA</strain>
    </source>
</reference>
<keyword evidence="5" id="KW-1185">Reference proteome</keyword>
<sequence>MDYQQVLSSLRQQVTQHEQQVADLRRQLDLKSQQRDAQAQQVQANFEEVRRSIQSVVGTLEKFSVTFGGRLDEHEQKLSRMAGQPGSPLSSNAYMHESLDPSARGGVGRDFLSQRTPLSPRSDAMAGSQSPKESSRPVVTGSVAAYAPTSQLSRTLPAPVGTSEAGSSRPVDTRNAQVLYDRSMSLLRQGNFAEASTGFSTFLRTFADSPLASNAQYWLGECYYGERRFQEAIDEFERVFAFYPSSNKVPASLLKIAYSHMELRELPMARSVFQQLVRTHPQSPEAEKAYGRLQEVNTFLDNPS</sequence>
<dbReference type="Gene3D" id="1.25.40.10">
    <property type="entry name" value="Tetratricopeptide repeat domain"/>
    <property type="match status" value="1"/>
</dbReference>
<evidence type="ECO:0000313" key="4">
    <source>
        <dbReference type="EMBL" id="WNM59767.1"/>
    </source>
</evidence>
<dbReference type="InterPro" id="IPR014162">
    <property type="entry name" value="CpoB_C"/>
</dbReference>
<dbReference type="PROSITE" id="PS50005">
    <property type="entry name" value="TPR"/>
    <property type="match status" value="1"/>
</dbReference>
<dbReference type="Proteomes" id="UP001302719">
    <property type="component" value="Chromosome"/>
</dbReference>
<dbReference type="Pfam" id="PF13174">
    <property type="entry name" value="TPR_6"/>
    <property type="match status" value="1"/>
</dbReference>
<dbReference type="SUPFAM" id="SSF48452">
    <property type="entry name" value="TPR-like"/>
    <property type="match status" value="1"/>
</dbReference>
<dbReference type="GO" id="GO:0051301">
    <property type="term" value="P:cell division"/>
    <property type="evidence" value="ECO:0007669"/>
    <property type="project" value="InterPro"/>
</dbReference>
<gene>
    <name evidence="4" type="primary">ybgF</name>
    <name evidence="4" type="ORF">PP769_08435</name>
</gene>
<evidence type="ECO:0000256" key="1">
    <source>
        <dbReference type="PROSITE-ProRule" id="PRU00339"/>
    </source>
</evidence>
<dbReference type="Pfam" id="PF13432">
    <property type="entry name" value="TPR_16"/>
    <property type="match status" value="1"/>
</dbReference>
<proteinExistence type="inferred from homology"/>
<dbReference type="KEGG" id="nall:PP769_08435"/>